<name>A0AAD5QG68_PARTN</name>
<dbReference type="EMBL" id="JAHQIW010000486">
    <property type="protein sequence ID" value="KAJ1348354.1"/>
    <property type="molecule type" value="Genomic_DNA"/>
</dbReference>
<proteinExistence type="predicted"/>
<feature type="compositionally biased region" description="Low complexity" evidence="1">
    <location>
        <begin position="1"/>
        <end position="19"/>
    </location>
</feature>
<reference evidence="2" key="1">
    <citation type="submission" date="2021-06" db="EMBL/GenBank/DDBJ databases">
        <title>Parelaphostrongylus tenuis whole genome reference sequence.</title>
        <authorList>
            <person name="Garwood T.J."/>
            <person name="Larsen P.A."/>
            <person name="Fountain-Jones N.M."/>
            <person name="Garbe J.R."/>
            <person name="Macchietto M.G."/>
            <person name="Kania S.A."/>
            <person name="Gerhold R.W."/>
            <person name="Richards J.E."/>
            <person name="Wolf T.M."/>
        </authorList>
    </citation>
    <scope>NUCLEOTIDE SEQUENCE</scope>
    <source>
        <strain evidence="2">MNPRO001-30</strain>
        <tissue evidence="2">Meninges</tissue>
    </source>
</reference>
<evidence type="ECO:0000313" key="2">
    <source>
        <dbReference type="EMBL" id="KAJ1348354.1"/>
    </source>
</evidence>
<comment type="caution">
    <text evidence="2">The sequence shown here is derived from an EMBL/GenBank/DDBJ whole genome shotgun (WGS) entry which is preliminary data.</text>
</comment>
<evidence type="ECO:0000313" key="3">
    <source>
        <dbReference type="Proteomes" id="UP001196413"/>
    </source>
</evidence>
<gene>
    <name evidence="2" type="ORF">KIN20_003643</name>
</gene>
<sequence>MTAATPTSSAPAPSPTASAGESRKVYALANKIIKHLQEVIEKMKSWNLLSINEVFSGHLEPGRRP</sequence>
<dbReference type="Proteomes" id="UP001196413">
    <property type="component" value="Unassembled WGS sequence"/>
</dbReference>
<accession>A0AAD5QG68</accession>
<feature type="region of interest" description="Disordered" evidence="1">
    <location>
        <begin position="1"/>
        <end position="22"/>
    </location>
</feature>
<keyword evidence="3" id="KW-1185">Reference proteome</keyword>
<dbReference type="AlphaFoldDB" id="A0AAD5QG68"/>
<protein>
    <submittedName>
        <fullName evidence="2">Uncharacterized protein</fullName>
    </submittedName>
</protein>
<evidence type="ECO:0000256" key="1">
    <source>
        <dbReference type="SAM" id="MobiDB-lite"/>
    </source>
</evidence>
<organism evidence="2 3">
    <name type="scientific">Parelaphostrongylus tenuis</name>
    <name type="common">Meningeal worm</name>
    <dbReference type="NCBI Taxonomy" id="148309"/>
    <lineage>
        <taxon>Eukaryota</taxon>
        <taxon>Metazoa</taxon>
        <taxon>Ecdysozoa</taxon>
        <taxon>Nematoda</taxon>
        <taxon>Chromadorea</taxon>
        <taxon>Rhabditida</taxon>
        <taxon>Rhabditina</taxon>
        <taxon>Rhabditomorpha</taxon>
        <taxon>Strongyloidea</taxon>
        <taxon>Metastrongylidae</taxon>
        <taxon>Parelaphostrongylus</taxon>
    </lineage>
</organism>